<gene>
    <name evidence="2" type="ORF">LG45_08765</name>
</gene>
<organism evidence="2 3">
    <name type="scientific">Flavobacterium aquatile LMG 4008 = ATCC 11947</name>
    <dbReference type="NCBI Taxonomy" id="1453498"/>
    <lineage>
        <taxon>Bacteria</taxon>
        <taxon>Pseudomonadati</taxon>
        <taxon>Bacteroidota</taxon>
        <taxon>Flavobacteriia</taxon>
        <taxon>Flavobacteriales</taxon>
        <taxon>Flavobacteriaceae</taxon>
        <taxon>Flavobacterium</taxon>
    </lineage>
</organism>
<dbReference type="InterPro" id="IPR046111">
    <property type="entry name" value="DUF6048"/>
</dbReference>
<dbReference type="EMBL" id="JRHH01000003">
    <property type="protein sequence ID" value="KGD68368.1"/>
    <property type="molecule type" value="Genomic_DNA"/>
</dbReference>
<sequence>MKHMLRSIFSLVVVLISFSGIAQEVSKQEVPKKDSIPPKTERYGIRFGVDLFKLTRSFYEKDYRGLELVGDYRLTRKHYIAVELGNENKTVDDTQLNFTTEGTYIKAGFDYNAYENWLGMENMIYVGLRYGVSSFKQTLNDYQVYNPNPHFGEEPITVSGEKFSGLSAQWGEVVAGVKAEVFNNIFVGFSFRINRLFTNKKPDNFDNLYIPGFNRTYDGDFGVGFNYTVSYFLPLYKATVKAKEKKEDKNKKKKSSKKNK</sequence>
<name>A0A095U157_9FLAO</name>
<evidence type="ECO:0000313" key="2">
    <source>
        <dbReference type="EMBL" id="KGD68368.1"/>
    </source>
</evidence>
<dbReference type="Proteomes" id="UP000029554">
    <property type="component" value="Unassembled WGS sequence"/>
</dbReference>
<keyword evidence="3" id="KW-1185">Reference proteome</keyword>
<evidence type="ECO:0000313" key="3">
    <source>
        <dbReference type="Proteomes" id="UP000029554"/>
    </source>
</evidence>
<dbReference type="OrthoDB" id="1199048at2"/>
<dbReference type="AlphaFoldDB" id="A0A095U157"/>
<reference evidence="2 3" key="1">
    <citation type="submission" date="2014-09" db="EMBL/GenBank/DDBJ databases">
        <title>Whole Genome Shotgun of Flavobacterium aquatile LMG 4008.</title>
        <authorList>
            <person name="Gale A.N."/>
            <person name="Pipes S.E."/>
            <person name="Newman J.D."/>
        </authorList>
    </citation>
    <scope>NUCLEOTIDE SEQUENCE [LARGE SCALE GENOMIC DNA]</scope>
    <source>
        <strain evidence="2 3">LMG 4008</strain>
    </source>
</reference>
<comment type="caution">
    <text evidence="2">The sequence shown here is derived from an EMBL/GenBank/DDBJ whole genome shotgun (WGS) entry which is preliminary data.</text>
</comment>
<keyword evidence="1" id="KW-0732">Signal</keyword>
<feature type="chain" id="PRO_5001910991" description="Outer membrane protein beta-barrel domain-containing protein" evidence="1">
    <location>
        <begin position="23"/>
        <end position="260"/>
    </location>
</feature>
<evidence type="ECO:0000256" key="1">
    <source>
        <dbReference type="SAM" id="SignalP"/>
    </source>
</evidence>
<accession>A0A095U157</accession>
<proteinExistence type="predicted"/>
<dbReference type="STRING" id="1453498.LG45_08765"/>
<protein>
    <recommendedName>
        <fullName evidence="4">Outer membrane protein beta-barrel domain-containing protein</fullName>
    </recommendedName>
</protein>
<feature type="signal peptide" evidence="1">
    <location>
        <begin position="1"/>
        <end position="22"/>
    </location>
</feature>
<dbReference type="eggNOG" id="ENOG502Z9BE">
    <property type="taxonomic scope" value="Bacteria"/>
</dbReference>
<dbReference type="Pfam" id="PF19515">
    <property type="entry name" value="DUF6048"/>
    <property type="match status" value="1"/>
</dbReference>
<evidence type="ECO:0008006" key="4">
    <source>
        <dbReference type="Google" id="ProtNLM"/>
    </source>
</evidence>